<dbReference type="AlphaFoldDB" id="A0A0T9QCC4"/>
<dbReference type="OrthoDB" id="6444777at2"/>
<dbReference type="Proteomes" id="UP000044625">
    <property type="component" value="Unassembled WGS sequence"/>
</dbReference>
<dbReference type="RefSeq" id="WP_049613881.1">
    <property type="nucleotide sequence ID" value="NZ_CAWMMU010000026.1"/>
</dbReference>
<accession>A0A0T9QCC4</accession>
<evidence type="ECO:0000313" key="4">
    <source>
        <dbReference type="Proteomes" id="UP000045840"/>
    </source>
</evidence>
<sequence>MGAKVKGIREAKANLDRLIGDIQGRKAVRAITKALIIGALQAALYTPIDTSTLINSQFRDISANGTRLTGRVGYSANYAIYVHDPDVKQVFRRPMAEKEFLTKGFADSKQAIEKAIMEEMKL</sequence>
<protein>
    <recommendedName>
        <fullName evidence="5">HK97 gp10 family phage protein</fullName>
    </recommendedName>
</protein>
<dbReference type="STRING" id="1288385.ERS137968_03909"/>
<proteinExistence type="predicted"/>
<name>A0A0T9QCC4_9GAMM</name>
<evidence type="ECO:0000313" key="1">
    <source>
        <dbReference type="EMBL" id="CNI05310.1"/>
    </source>
</evidence>
<evidence type="ECO:0008006" key="5">
    <source>
        <dbReference type="Google" id="ProtNLM"/>
    </source>
</evidence>
<dbReference type="EMBL" id="CQAZ01000026">
    <property type="protein sequence ID" value="CNI05310.1"/>
    <property type="molecule type" value="Genomic_DNA"/>
</dbReference>
<organism evidence="1 4">
    <name type="scientific">Yersinia pekkanenii</name>
    <dbReference type="NCBI Taxonomy" id="1288385"/>
    <lineage>
        <taxon>Bacteria</taxon>
        <taxon>Pseudomonadati</taxon>
        <taxon>Pseudomonadota</taxon>
        <taxon>Gammaproteobacteria</taxon>
        <taxon>Enterobacterales</taxon>
        <taxon>Yersiniaceae</taxon>
        <taxon>Yersinia</taxon>
    </lineage>
</organism>
<gene>
    <name evidence="1" type="ORF">ERS008529_02922</name>
    <name evidence="2" type="ORF">ERS137968_03909</name>
</gene>
<reference evidence="1" key="1">
    <citation type="submission" date="2015-03" db="EMBL/GenBank/DDBJ databases">
        <authorList>
            <person name="Murphy D."/>
        </authorList>
    </citation>
    <scope>NUCLEOTIDE SEQUENCE [LARGE SCALE GENOMIC DNA]</scope>
    <source>
        <strain evidence="1">A125KOH2</strain>
    </source>
</reference>
<keyword evidence="3" id="KW-1185">Reference proteome</keyword>
<dbReference type="EMBL" id="CWJL01000026">
    <property type="protein sequence ID" value="CRY68781.1"/>
    <property type="molecule type" value="Genomic_DNA"/>
</dbReference>
<reference evidence="4" key="3">
    <citation type="submission" date="2015-03" db="EMBL/GenBank/DDBJ databases">
        <authorList>
            <consortium name="Pathogen Informatics"/>
        </authorList>
    </citation>
    <scope>NUCLEOTIDE SEQUENCE [LARGE SCALE GENOMIC DNA]</scope>
    <source>
        <strain evidence="4">A125KOH2</strain>
    </source>
</reference>
<evidence type="ECO:0000313" key="2">
    <source>
        <dbReference type="EMBL" id="CRY68781.1"/>
    </source>
</evidence>
<reference evidence="2 3" key="2">
    <citation type="submission" date="2015-03" db="EMBL/GenBank/DDBJ databases">
        <authorList>
            <consortium name="Pathogen Informatics"/>
            <person name="Murphy D."/>
        </authorList>
    </citation>
    <scope>NUCLEOTIDE SEQUENCE [LARGE SCALE GENOMIC DNA]</scope>
    <source>
        <strain evidence="2">Type strain: CIP110230</strain>
        <strain evidence="3">type strain: CIP110230</strain>
    </source>
</reference>
<dbReference type="Proteomes" id="UP000045840">
    <property type="component" value="Unassembled WGS sequence"/>
</dbReference>
<evidence type="ECO:0000313" key="3">
    <source>
        <dbReference type="Proteomes" id="UP000044625"/>
    </source>
</evidence>